<protein>
    <submittedName>
        <fullName evidence="1">Uncharacterized protein</fullName>
    </submittedName>
</protein>
<dbReference type="Proteomes" id="UP000267408">
    <property type="component" value="Unassembled WGS sequence"/>
</dbReference>
<reference evidence="1 2" key="1">
    <citation type="submission" date="2018-11" db="EMBL/GenBank/DDBJ databases">
        <title>Sequencing the genomes of 1000 actinobacteria strains.</title>
        <authorList>
            <person name="Klenk H.-P."/>
        </authorList>
    </citation>
    <scope>NUCLEOTIDE SEQUENCE [LARGE SCALE GENOMIC DNA]</scope>
    <source>
        <strain evidence="1 2">DSM 44780</strain>
    </source>
</reference>
<organism evidence="1 2">
    <name type="scientific">Kitasatospora cineracea</name>
    <dbReference type="NCBI Taxonomy" id="88074"/>
    <lineage>
        <taxon>Bacteria</taxon>
        <taxon>Bacillati</taxon>
        <taxon>Actinomycetota</taxon>
        <taxon>Actinomycetes</taxon>
        <taxon>Kitasatosporales</taxon>
        <taxon>Streptomycetaceae</taxon>
        <taxon>Kitasatospora</taxon>
    </lineage>
</organism>
<sequence length="94" mass="10850">MLAPEPPSPEDSLRGLVAQWIYELSLVELASQKARDTISAKDVVRKQEWLRGWLKRRVRDIRIPDAKRMTVKEFTSTAANVTEEALRMLRATRT</sequence>
<evidence type="ECO:0000313" key="2">
    <source>
        <dbReference type="Proteomes" id="UP000267408"/>
    </source>
</evidence>
<proteinExistence type="predicted"/>
<evidence type="ECO:0000313" key="1">
    <source>
        <dbReference type="EMBL" id="ROR38184.1"/>
    </source>
</evidence>
<name>A0A8G1UCI2_9ACTN</name>
<accession>A0A8G1UCI2</accession>
<dbReference type="AlphaFoldDB" id="A0A8G1UCI2"/>
<gene>
    <name evidence="1" type="ORF">EDD39_6359</name>
</gene>
<comment type="caution">
    <text evidence="1">The sequence shown here is derived from an EMBL/GenBank/DDBJ whole genome shotgun (WGS) entry which is preliminary data.</text>
</comment>
<dbReference type="EMBL" id="RJVJ01000002">
    <property type="protein sequence ID" value="ROR38184.1"/>
    <property type="molecule type" value="Genomic_DNA"/>
</dbReference>